<organism evidence="2 3">
    <name type="scientific">Streptomyces sedi</name>
    <dbReference type="NCBI Taxonomy" id="555059"/>
    <lineage>
        <taxon>Bacteria</taxon>
        <taxon>Bacillati</taxon>
        <taxon>Actinomycetota</taxon>
        <taxon>Actinomycetes</taxon>
        <taxon>Kitasatosporales</taxon>
        <taxon>Streptomycetaceae</taxon>
        <taxon>Streptomyces</taxon>
    </lineage>
</organism>
<gene>
    <name evidence="2" type="ORF">FH715_11335</name>
</gene>
<evidence type="ECO:0000256" key="1">
    <source>
        <dbReference type="SAM" id="MobiDB-lite"/>
    </source>
</evidence>
<feature type="region of interest" description="Disordered" evidence="1">
    <location>
        <begin position="1"/>
        <end position="25"/>
    </location>
</feature>
<dbReference type="AlphaFoldDB" id="A0A5C4V450"/>
<dbReference type="GO" id="GO:0004658">
    <property type="term" value="F:propionyl-CoA carboxylase activity"/>
    <property type="evidence" value="ECO:0007669"/>
    <property type="project" value="InterPro"/>
</dbReference>
<dbReference type="Pfam" id="PF13822">
    <property type="entry name" value="ACC_epsilon"/>
    <property type="match status" value="1"/>
</dbReference>
<dbReference type="EMBL" id="VDGT01000007">
    <property type="protein sequence ID" value="TNM30591.1"/>
    <property type="molecule type" value="Genomic_DNA"/>
</dbReference>
<feature type="compositionally biased region" description="Basic residues" evidence="1">
    <location>
        <begin position="74"/>
        <end position="84"/>
    </location>
</feature>
<sequence>MSGVVGGHPAGTRPARPAAGDDRGIRVVRGNPAEDELAAAVTAVLAVLAAADRRSGERGAAPGARRWSAPAARMTRRPPRAGWR</sequence>
<protein>
    <submittedName>
        <fullName evidence="2">Acyl-CoA carboxylase subunit epsilon</fullName>
    </submittedName>
</protein>
<comment type="caution">
    <text evidence="2">The sequence shown here is derived from an EMBL/GenBank/DDBJ whole genome shotgun (WGS) entry which is preliminary data.</text>
</comment>
<proteinExistence type="predicted"/>
<dbReference type="RefSeq" id="WP_139643999.1">
    <property type="nucleotide sequence ID" value="NZ_BAAAZS010000058.1"/>
</dbReference>
<keyword evidence="3" id="KW-1185">Reference proteome</keyword>
<reference evidence="2 3" key="1">
    <citation type="submission" date="2019-06" db="EMBL/GenBank/DDBJ databases">
        <title>Draft genome of Streptomyces sedi sp. JCM16909.</title>
        <authorList>
            <person name="Klykleung N."/>
            <person name="Tanasupawat S."/>
            <person name="Kudo T."/>
            <person name="Yuki M."/>
            <person name="Ohkuma M."/>
        </authorList>
    </citation>
    <scope>NUCLEOTIDE SEQUENCE [LARGE SCALE GENOMIC DNA]</scope>
    <source>
        <strain evidence="2 3">JCM 16909</strain>
    </source>
</reference>
<dbReference type="GO" id="GO:0003989">
    <property type="term" value="F:acetyl-CoA carboxylase activity"/>
    <property type="evidence" value="ECO:0007669"/>
    <property type="project" value="InterPro"/>
</dbReference>
<feature type="region of interest" description="Disordered" evidence="1">
    <location>
        <begin position="52"/>
        <end position="84"/>
    </location>
</feature>
<evidence type="ECO:0000313" key="2">
    <source>
        <dbReference type="EMBL" id="TNM30591.1"/>
    </source>
</evidence>
<dbReference type="InterPro" id="IPR032716">
    <property type="entry name" value="ACC_epsilon"/>
</dbReference>
<dbReference type="Proteomes" id="UP000311713">
    <property type="component" value="Unassembled WGS sequence"/>
</dbReference>
<accession>A0A5C4V450</accession>
<name>A0A5C4V450_9ACTN</name>
<evidence type="ECO:0000313" key="3">
    <source>
        <dbReference type="Proteomes" id="UP000311713"/>
    </source>
</evidence>